<proteinExistence type="predicted"/>
<accession>A0A9X1MJR9</accession>
<organism evidence="1 2">
    <name type="scientific">Arthrobacter caoxuetaonis</name>
    <dbReference type="NCBI Taxonomy" id="2886935"/>
    <lineage>
        <taxon>Bacteria</taxon>
        <taxon>Bacillati</taxon>
        <taxon>Actinomycetota</taxon>
        <taxon>Actinomycetes</taxon>
        <taxon>Micrococcales</taxon>
        <taxon>Micrococcaceae</taxon>
        <taxon>Arthrobacter</taxon>
    </lineage>
</organism>
<comment type="caution">
    <text evidence="1">The sequence shown here is derived from an EMBL/GenBank/DDBJ whole genome shotgun (WGS) entry which is preliminary data.</text>
</comment>
<keyword evidence="2" id="KW-1185">Reference proteome</keyword>
<dbReference type="Proteomes" id="UP001139158">
    <property type="component" value="Unassembled WGS sequence"/>
</dbReference>
<dbReference type="RefSeq" id="WP_227897846.1">
    <property type="nucleotide sequence ID" value="NZ_CP099467.1"/>
</dbReference>
<evidence type="ECO:0000313" key="1">
    <source>
        <dbReference type="EMBL" id="MCC3299824.1"/>
    </source>
</evidence>
<reference evidence="1" key="1">
    <citation type="submission" date="2021-10" db="EMBL/GenBank/DDBJ databases">
        <title>Novel species in genus Arthrobacter.</title>
        <authorList>
            <person name="Liu Y."/>
        </authorList>
    </citation>
    <scope>NUCLEOTIDE SEQUENCE</scope>
    <source>
        <strain evidence="1">Zg-Y453</strain>
    </source>
</reference>
<sequence>MSHVVIEGTFPAELPVREDGTPFPFSMATQSAAVFAETRTELVAQLVEGYDELPVTGEGDDTALWLRYKAAVALANMHQQVLAGDAVNAGTFDPSVEDEDTLTTIFTDRSEKIDEIPSWDRDLPLVLVASGFAPYTTTPRPAGNVLWIDPYTEKTFLDGVQALGLAEIFAAED</sequence>
<protein>
    <submittedName>
        <fullName evidence="1">Uncharacterized protein</fullName>
    </submittedName>
</protein>
<name>A0A9X1MJR9_9MICC</name>
<gene>
    <name evidence="1" type="ORF">LJ757_18860</name>
</gene>
<dbReference type="EMBL" id="JAJFZV010000020">
    <property type="protein sequence ID" value="MCC3299824.1"/>
    <property type="molecule type" value="Genomic_DNA"/>
</dbReference>
<evidence type="ECO:0000313" key="2">
    <source>
        <dbReference type="Proteomes" id="UP001139158"/>
    </source>
</evidence>
<dbReference type="AlphaFoldDB" id="A0A9X1MJR9"/>